<comment type="caution">
    <text evidence="5">The sequence shown here is derived from an EMBL/GenBank/DDBJ whole genome shotgun (WGS) entry which is preliminary data.</text>
</comment>
<feature type="transmembrane region" description="Helical" evidence="3">
    <location>
        <begin position="869"/>
        <end position="891"/>
    </location>
</feature>
<dbReference type="Pfam" id="PF24494">
    <property type="entry name" value="DUF7587"/>
    <property type="match status" value="1"/>
</dbReference>
<dbReference type="Proteomes" id="UP000541558">
    <property type="component" value="Unassembled WGS sequence"/>
</dbReference>
<evidence type="ECO:0000259" key="4">
    <source>
        <dbReference type="Pfam" id="PF24494"/>
    </source>
</evidence>
<proteinExistence type="predicted"/>
<keyword evidence="1" id="KW-0175">Coiled coil</keyword>
<evidence type="ECO:0000256" key="2">
    <source>
        <dbReference type="SAM" id="MobiDB-lite"/>
    </source>
</evidence>
<evidence type="ECO:0000256" key="3">
    <source>
        <dbReference type="SAM" id="Phobius"/>
    </source>
</evidence>
<dbReference type="EMBL" id="JAACJK010000224">
    <property type="protein sequence ID" value="KAF5313463.1"/>
    <property type="molecule type" value="Genomic_DNA"/>
</dbReference>
<protein>
    <recommendedName>
        <fullName evidence="4">DUF7587 domain-containing protein</fullName>
    </recommendedName>
</protein>
<evidence type="ECO:0000313" key="6">
    <source>
        <dbReference type="Proteomes" id="UP000541558"/>
    </source>
</evidence>
<feature type="coiled-coil region" evidence="1">
    <location>
        <begin position="382"/>
        <end position="409"/>
    </location>
</feature>
<feature type="region of interest" description="Disordered" evidence="2">
    <location>
        <begin position="539"/>
        <end position="566"/>
    </location>
</feature>
<keyword evidence="3" id="KW-0472">Membrane</keyword>
<feature type="compositionally biased region" description="Basic and acidic residues" evidence="2">
    <location>
        <begin position="780"/>
        <end position="791"/>
    </location>
</feature>
<keyword evidence="3" id="KW-0812">Transmembrane</keyword>
<gene>
    <name evidence="5" type="ORF">D9611_008466</name>
</gene>
<feature type="region of interest" description="Disordered" evidence="2">
    <location>
        <begin position="633"/>
        <end position="683"/>
    </location>
</feature>
<feature type="region of interest" description="Disordered" evidence="2">
    <location>
        <begin position="409"/>
        <end position="440"/>
    </location>
</feature>
<reference evidence="5 6" key="1">
    <citation type="journal article" date="2020" name="ISME J.">
        <title>Uncovering the hidden diversity of litter-decomposition mechanisms in mushroom-forming fungi.</title>
        <authorList>
            <person name="Floudas D."/>
            <person name="Bentzer J."/>
            <person name="Ahren D."/>
            <person name="Johansson T."/>
            <person name="Persson P."/>
            <person name="Tunlid A."/>
        </authorList>
    </citation>
    <scope>NUCLEOTIDE SEQUENCE [LARGE SCALE GENOMIC DNA]</scope>
    <source>
        <strain evidence="5 6">CBS 175.51</strain>
    </source>
</reference>
<accession>A0A8H5AZW1</accession>
<dbReference type="OrthoDB" id="3359845at2759"/>
<evidence type="ECO:0000256" key="1">
    <source>
        <dbReference type="SAM" id="Coils"/>
    </source>
</evidence>
<feature type="compositionally biased region" description="Polar residues" evidence="2">
    <location>
        <begin position="641"/>
        <end position="657"/>
    </location>
</feature>
<evidence type="ECO:0000313" key="5">
    <source>
        <dbReference type="EMBL" id="KAF5313463.1"/>
    </source>
</evidence>
<feature type="compositionally biased region" description="Low complexity" evidence="2">
    <location>
        <begin position="554"/>
        <end position="565"/>
    </location>
</feature>
<name>A0A8H5AZW1_9AGAR</name>
<sequence length="902" mass="100253">MVLAMRHTRVAEPFPYPSRVQEIIYEPVRKRLRPVSMRRASYKHPEPRVHDRIPSPSIMIPSPNSEPYLFPLPQYGFGADIDFKTLLPNNPFLYRVYTPKERSPFFDESDPFFVAPKFDEVYARTPVEVTSATIIDPLDSSYSDVATHMEWTTRSQSIFLSTSFSFAWSIWEAVRRYHHGMKKDVEIAVIDASAVMGRAATAVELLKNGSDEERTSQHTKWYRFSQESQSVLIYGFIPGNAVLASVPLLSVLERLPPYYLRSKTQPSPGRPLDHLGWNFADKKHNYRQFCQEITNRFFGQSQEIRFRDATGGSMRLALTLLRPWFHRTITQDFKHATNTLRALAIIVANFGGQWWAKEHSELNRILDTMANTLGEELLQRFKRDDQAELHRLQDTVDTLEKVIRRHETKRLTRPRRASSAAKECCSTPITPESSPRVRPRRTLSMSMTLPLPTRETANVQTPITPPESPSFSQIFSRNVDLEYLPSTITFQPFTPPVEWPSLPMTTPPLSRSGSTRSIGLATTPPALRSILSPVEEVLSPTEDVTPAVPQAEGQHTAPQTPTTPQKELKFEAPQTPMFTPRKTQYLPSPATTPPAVLDSLTRDGFRARTLSDLAPGGLRIEIPAAVPRQLVFPPSPVESIGDQSLRTCAESPESSPGTLAPSPIPPHAGIADGESKTPLGKKLPLQLDSPVVLSSTKEKLDELPPLPPSPALSWGSASTLSLDSRAASPAPIGVRDSFASDTTRVAPGSPVSMKRSRSTSSLSSVQSRRSVLDLLPPRPAVEDESKEKGKVVEVAPSSPVSPQTPLSDYLVTPVETSPKRGVFPYRVPRPPVGIFNTPLEVDAGVRAYEHTDLNTELRKRGRRAGKPKLVETGAFIVTGFLVGAFATLFLVSTQRRTLLSLT</sequence>
<keyword evidence="6" id="KW-1185">Reference proteome</keyword>
<feature type="compositionally biased region" description="Low complexity" evidence="2">
    <location>
        <begin position="749"/>
        <end position="775"/>
    </location>
</feature>
<organism evidence="5 6">
    <name type="scientific">Ephemerocybe angulata</name>
    <dbReference type="NCBI Taxonomy" id="980116"/>
    <lineage>
        <taxon>Eukaryota</taxon>
        <taxon>Fungi</taxon>
        <taxon>Dikarya</taxon>
        <taxon>Basidiomycota</taxon>
        <taxon>Agaricomycotina</taxon>
        <taxon>Agaricomycetes</taxon>
        <taxon>Agaricomycetidae</taxon>
        <taxon>Agaricales</taxon>
        <taxon>Agaricineae</taxon>
        <taxon>Psathyrellaceae</taxon>
        <taxon>Ephemerocybe</taxon>
    </lineage>
</organism>
<dbReference type="InterPro" id="IPR056009">
    <property type="entry name" value="DUF7587"/>
</dbReference>
<dbReference type="AlphaFoldDB" id="A0A8H5AZW1"/>
<keyword evidence="3" id="KW-1133">Transmembrane helix</keyword>
<feature type="domain" description="DUF7587" evidence="4">
    <location>
        <begin position="90"/>
        <end position="248"/>
    </location>
</feature>
<feature type="region of interest" description="Disordered" evidence="2">
    <location>
        <begin position="696"/>
        <end position="809"/>
    </location>
</feature>
<feature type="compositionally biased region" description="Low complexity" evidence="2">
    <location>
        <begin position="792"/>
        <end position="801"/>
    </location>
</feature>